<keyword evidence="4 7" id="KW-1133">Transmembrane helix</keyword>
<feature type="domain" description="Major facilitator superfamily (MFS) profile" evidence="8">
    <location>
        <begin position="59"/>
        <end position="484"/>
    </location>
</feature>
<proteinExistence type="predicted"/>
<dbReference type="InterPro" id="IPR011701">
    <property type="entry name" value="MFS"/>
</dbReference>
<feature type="transmembrane region" description="Helical" evidence="7">
    <location>
        <begin position="187"/>
        <end position="208"/>
    </location>
</feature>
<organism evidence="9 10">
    <name type="scientific">Bionectria ochroleuca</name>
    <name type="common">Gliocladium roseum</name>
    <dbReference type="NCBI Taxonomy" id="29856"/>
    <lineage>
        <taxon>Eukaryota</taxon>
        <taxon>Fungi</taxon>
        <taxon>Dikarya</taxon>
        <taxon>Ascomycota</taxon>
        <taxon>Pezizomycotina</taxon>
        <taxon>Sordariomycetes</taxon>
        <taxon>Hypocreomycetidae</taxon>
        <taxon>Hypocreales</taxon>
        <taxon>Bionectriaceae</taxon>
        <taxon>Clonostachys</taxon>
    </lineage>
</organism>
<evidence type="ECO:0000256" key="3">
    <source>
        <dbReference type="ARBA" id="ARBA00022692"/>
    </source>
</evidence>
<dbReference type="Pfam" id="PF07690">
    <property type="entry name" value="MFS_1"/>
    <property type="match status" value="1"/>
</dbReference>
<comment type="subcellular location">
    <subcellularLocation>
        <location evidence="1">Membrane</location>
        <topology evidence="1">Multi-pass membrane protein</topology>
    </subcellularLocation>
</comment>
<reference evidence="9 10" key="1">
    <citation type="submission" date="2019-06" db="EMBL/GenBank/DDBJ databases">
        <authorList>
            <person name="Broberg M."/>
        </authorList>
    </citation>
    <scope>NUCLEOTIDE SEQUENCE [LARGE SCALE GENOMIC DNA]</scope>
</reference>
<evidence type="ECO:0000256" key="4">
    <source>
        <dbReference type="ARBA" id="ARBA00022989"/>
    </source>
</evidence>
<keyword evidence="5 7" id="KW-0472">Membrane</keyword>
<feature type="transmembrane region" description="Helical" evidence="7">
    <location>
        <begin position="393"/>
        <end position="414"/>
    </location>
</feature>
<dbReference type="EMBL" id="CABFNS010000938">
    <property type="protein sequence ID" value="VUC37295.1"/>
    <property type="molecule type" value="Genomic_DNA"/>
</dbReference>
<feature type="transmembrane region" description="Helical" evidence="7">
    <location>
        <begin position="220"/>
        <end position="240"/>
    </location>
</feature>
<protein>
    <recommendedName>
        <fullName evidence="8">Major facilitator superfamily (MFS) profile domain-containing protein</fullName>
    </recommendedName>
</protein>
<keyword evidence="2" id="KW-0813">Transport</keyword>
<dbReference type="InterPro" id="IPR020846">
    <property type="entry name" value="MFS_dom"/>
</dbReference>
<dbReference type="PANTHER" id="PTHR43791">
    <property type="entry name" value="PERMEASE-RELATED"/>
    <property type="match status" value="1"/>
</dbReference>
<dbReference type="SUPFAM" id="SSF103473">
    <property type="entry name" value="MFS general substrate transporter"/>
    <property type="match status" value="1"/>
</dbReference>
<name>A0ABY6V4M5_BIOOC</name>
<feature type="region of interest" description="Disordered" evidence="6">
    <location>
        <begin position="490"/>
        <end position="515"/>
    </location>
</feature>
<feature type="transmembrane region" description="Helical" evidence="7">
    <location>
        <begin position="362"/>
        <end position="381"/>
    </location>
</feature>
<dbReference type="Proteomes" id="UP000766486">
    <property type="component" value="Unassembled WGS sequence"/>
</dbReference>
<feature type="transmembrane region" description="Helical" evidence="7">
    <location>
        <begin position="426"/>
        <end position="444"/>
    </location>
</feature>
<comment type="caution">
    <text evidence="9">The sequence shown here is derived from an EMBL/GenBank/DDBJ whole genome shotgun (WGS) entry which is preliminary data.</text>
</comment>
<dbReference type="InterPro" id="IPR036259">
    <property type="entry name" value="MFS_trans_sf"/>
</dbReference>
<dbReference type="Gene3D" id="1.20.1250.20">
    <property type="entry name" value="MFS general substrate transporter like domains"/>
    <property type="match status" value="2"/>
</dbReference>
<feature type="region of interest" description="Disordered" evidence="6">
    <location>
        <begin position="1"/>
        <end position="20"/>
    </location>
</feature>
<evidence type="ECO:0000259" key="8">
    <source>
        <dbReference type="PROSITE" id="PS50850"/>
    </source>
</evidence>
<feature type="transmembrane region" description="Helical" evidence="7">
    <location>
        <begin position="125"/>
        <end position="143"/>
    </location>
</feature>
<keyword evidence="3 7" id="KW-0812">Transmembrane</keyword>
<evidence type="ECO:0000256" key="1">
    <source>
        <dbReference type="ARBA" id="ARBA00004141"/>
    </source>
</evidence>
<sequence>MFHAAQEEKIGGREGEQDFKSMGIDHQDETEGELSAFQNVIDWSEEEEKRVLRKIDFLLMPLLVAGFYVLQLNRGNIANALTDGFLKDAGITQDQFNIGQQVLSVGIILVEIPSNMILYRLGPSIWITAQILAWGLVSILQVLQQGLGAYLATRILLGICLGGYIPASLYSITMWYKKSETSTRFSIFFMGNSVARASSGLVAFGLLRMRGTAGLAGWKWLMIIDGLMAILVGLLFALLFPGNPFTSRKSLCRIGFFTEREAHIARQRVIIDDPTSQQKRRSVTIGDVISTLTNWTIYPHLLIALLGNSPANAIGSYGPTIINSFGYERLASNALNSVGSWIQLFLNPAFGYLADRLLMRGLSMMIGLGMWWLFMLITYLVVDNPSKDVRYAILTLALSFVGVWHPINGSWIALNARNAEQRSITMAVYIMVANCAGIVGGPIFSENDAPVYRRAWTISVSLLSAALFCGVLAHIQYYLLNKRAMRKETDNEINERPSASGAEARSVARGQKYEM</sequence>
<evidence type="ECO:0000256" key="7">
    <source>
        <dbReference type="SAM" id="Phobius"/>
    </source>
</evidence>
<evidence type="ECO:0000256" key="5">
    <source>
        <dbReference type="ARBA" id="ARBA00023136"/>
    </source>
</evidence>
<evidence type="ECO:0000256" key="2">
    <source>
        <dbReference type="ARBA" id="ARBA00022448"/>
    </source>
</evidence>
<dbReference type="PROSITE" id="PS50850">
    <property type="entry name" value="MFS"/>
    <property type="match status" value="1"/>
</dbReference>
<evidence type="ECO:0000313" key="9">
    <source>
        <dbReference type="EMBL" id="VUC37295.1"/>
    </source>
</evidence>
<feature type="transmembrane region" description="Helical" evidence="7">
    <location>
        <begin position="155"/>
        <end position="175"/>
    </location>
</feature>
<dbReference type="PANTHER" id="PTHR43791:SF32">
    <property type="entry name" value="MAJOR FACILITATOR SUPERFAMILY (MFS) PROFILE DOMAIN-CONTAINING PROTEIN"/>
    <property type="match status" value="1"/>
</dbReference>
<evidence type="ECO:0000313" key="10">
    <source>
        <dbReference type="Proteomes" id="UP000766486"/>
    </source>
</evidence>
<feature type="transmembrane region" description="Helical" evidence="7">
    <location>
        <begin position="456"/>
        <end position="480"/>
    </location>
</feature>
<gene>
    <name evidence="9" type="ORF">CLO192961_LOCUS468067</name>
</gene>
<evidence type="ECO:0000256" key="6">
    <source>
        <dbReference type="SAM" id="MobiDB-lite"/>
    </source>
</evidence>
<accession>A0ABY6V4M5</accession>
<keyword evidence="10" id="KW-1185">Reference proteome</keyword>